<evidence type="ECO:0000256" key="5">
    <source>
        <dbReference type="ARBA" id="ARBA00023242"/>
    </source>
</evidence>
<organism evidence="7 8">
    <name type="scientific">Diatrype stigma</name>
    <dbReference type="NCBI Taxonomy" id="117547"/>
    <lineage>
        <taxon>Eukaryota</taxon>
        <taxon>Fungi</taxon>
        <taxon>Dikarya</taxon>
        <taxon>Ascomycota</taxon>
        <taxon>Pezizomycotina</taxon>
        <taxon>Sordariomycetes</taxon>
        <taxon>Xylariomycetidae</taxon>
        <taxon>Xylariales</taxon>
        <taxon>Diatrypaceae</taxon>
        <taxon>Diatrype</taxon>
    </lineage>
</organism>
<dbReference type="EMBL" id="JAKJXP020000029">
    <property type="protein sequence ID" value="KAK7753414.1"/>
    <property type="molecule type" value="Genomic_DNA"/>
</dbReference>
<accession>A0AAN9UQG7</accession>
<sequence>MTSTETMMRDLEMLHSSLQDVHKALNFTPLGPLQSSRQMLATPVSEEPNHLEDAGPSCDNSPKISPADENDLPKVPIQSVYHLTKLSALRSPEATDTEQAPKRASDAVDDFISKGRLSLSDAERLFHLYIHQLDQFMYGIGGRYETLEELRRRSRILTVSVLTVAALHDPDSHSIYGICSKEFRSLMAASIFSRRINHDYLRAMCIASYWLSDINWMLSGYAIRRAAELNLASHYQRAITDGNEESAELVRLWYVLYICDQHLSTLFARQSVIREDLAIQGWEAFAQAPMANESDKRLVSQVALLNIIQKIRDLFGPDTGEPVPQVYLMQVANFSRQLDQWVGHWSVVLAEDNNHFGKFPRKGVLLHYHFAKLHLYSHIFRGLRDKPLPSHFRDAATSAVTAATSIINMLITDPDLHAALVGMPSYLHSMTAFACMFLAKLVMIHGDELIERSTVISYTSSLIQLYRSSPVGKWHLVRLMANGLGKMVKTMSTSATASTISGHPHHDALPFDTSPQSFQDLGGMGLPDDTSLHFDPNFILADYTMGASQLMSLSNGPTAFDTSDLSPSYL</sequence>
<dbReference type="GO" id="GO:0000981">
    <property type="term" value="F:DNA-binding transcription factor activity, RNA polymerase II-specific"/>
    <property type="evidence" value="ECO:0007669"/>
    <property type="project" value="TreeGrafter"/>
</dbReference>
<dbReference type="InterPro" id="IPR051089">
    <property type="entry name" value="prtT"/>
</dbReference>
<reference evidence="7 8" key="1">
    <citation type="submission" date="2024-02" db="EMBL/GenBank/DDBJ databases">
        <title>De novo assembly and annotation of 12 fungi associated with fruit tree decline syndrome in Ontario, Canada.</title>
        <authorList>
            <person name="Sulman M."/>
            <person name="Ellouze W."/>
            <person name="Ilyukhin E."/>
        </authorList>
    </citation>
    <scope>NUCLEOTIDE SEQUENCE [LARGE SCALE GENOMIC DNA]</scope>
    <source>
        <strain evidence="7 8">M11/M66-122</strain>
    </source>
</reference>
<dbReference type="GO" id="GO:0000976">
    <property type="term" value="F:transcription cis-regulatory region binding"/>
    <property type="evidence" value="ECO:0007669"/>
    <property type="project" value="TreeGrafter"/>
</dbReference>
<keyword evidence="4" id="KW-0804">Transcription</keyword>
<evidence type="ECO:0000256" key="4">
    <source>
        <dbReference type="ARBA" id="ARBA00023163"/>
    </source>
</evidence>
<gene>
    <name evidence="7" type="primary">METTL18</name>
    <name evidence="7" type="ORF">SLS62_004705</name>
</gene>
<keyword evidence="5" id="KW-0539">Nucleus</keyword>
<dbReference type="Proteomes" id="UP001320420">
    <property type="component" value="Unassembled WGS sequence"/>
</dbReference>
<dbReference type="AlphaFoldDB" id="A0AAN9UQG7"/>
<dbReference type="PANTHER" id="PTHR31845">
    <property type="entry name" value="FINGER DOMAIN PROTEIN, PUTATIVE-RELATED"/>
    <property type="match status" value="1"/>
</dbReference>
<evidence type="ECO:0000313" key="8">
    <source>
        <dbReference type="Proteomes" id="UP001320420"/>
    </source>
</evidence>
<dbReference type="GO" id="GO:0008168">
    <property type="term" value="F:methyltransferase activity"/>
    <property type="evidence" value="ECO:0007669"/>
    <property type="project" value="UniProtKB-KW"/>
</dbReference>
<dbReference type="GO" id="GO:0032259">
    <property type="term" value="P:methylation"/>
    <property type="evidence" value="ECO:0007669"/>
    <property type="project" value="UniProtKB-KW"/>
</dbReference>
<keyword evidence="7" id="KW-0808">Transferase</keyword>
<name>A0AAN9UQG7_9PEZI</name>
<comment type="caution">
    <text evidence="7">The sequence shown here is derived from an EMBL/GenBank/DDBJ whole genome shotgun (WGS) entry which is preliminary data.</text>
</comment>
<evidence type="ECO:0000313" key="7">
    <source>
        <dbReference type="EMBL" id="KAK7753414.1"/>
    </source>
</evidence>
<protein>
    <submittedName>
        <fullName evidence="7">Histidine protein methyltransferase 1</fullName>
    </submittedName>
</protein>
<comment type="subcellular location">
    <subcellularLocation>
        <location evidence="1">Nucleus</location>
    </subcellularLocation>
</comment>
<feature type="region of interest" description="Disordered" evidence="6">
    <location>
        <begin position="38"/>
        <end position="71"/>
    </location>
</feature>
<keyword evidence="2" id="KW-0805">Transcription regulation</keyword>
<evidence type="ECO:0000256" key="1">
    <source>
        <dbReference type="ARBA" id="ARBA00004123"/>
    </source>
</evidence>
<keyword evidence="7" id="KW-0489">Methyltransferase</keyword>
<evidence type="ECO:0000256" key="6">
    <source>
        <dbReference type="SAM" id="MobiDB-lite"/>
    </source>
</evidence>
<keyword evidence="3" id="KW-0238">DNA-binding</keyword>
<dbReference type="PANTHER" id="PTHR31845:SF17">
    <property type="entry name" value="ZN(II)2CYS6 TRANSCRIPTION FACTOR (EUROFUNG)"/>
    <property type="match status" value="1"/>
</dbReference>
<dbReference type="GO" id="GO:0005634">
    <property type="term" value="C:nucleus"/>
    <property type="evidence" value="ECO:0007669"/>
    <property type="project" value="UniProtKB-SubCell"/>
</dbReference>
<evidence type="ECO:0000256" key="3">
    <source>
        <dbReference type="ARBA" id="ARBA00023125"/>
    </source>
</evidence>
<evidence type="ECO:0000256" key="2">
    <source>
        <dbReference type="ARBA" id="ARBA00023015"/>
    </source>
</evidence>
<keyword evidence="8" id="KW-1185">Reference proteome</keyword>
<dbReference type="CDD" id="cd12148">
    <property type="entry name" value="fungal_TF_MHR"/>
    <property type="match status" value="1"/>
</dbReference>
<proteinExistence type="predicted"/>